<dbReference type="CDD" id="cd00082">
    <property type="entry name" value="HisKA"/>
    <property type="match status" value="1"/>
</dbReference>
<keyword evidence="10" id="KW-1133">Transmembrane helix</keyword>
<keyword evidence="7 12" id="KW-0418">Kinase</keyword>
<dbReference type="PRINTS" id="PR00344">
    <property type="entry name" value="BCTRLSENSOR"/>
</dbReference>
<keyword evidence="6" id="KW-0547">Nucleotide-binding</keyword>
<feature type="transmembrane region" description="Helical" evidence="10">
    <location>
        <begin position="13"/>
        <end position="32"/>
    </location>
</feature>
<name>A0ABT8HV66_9BACL</name>
<dbReference type="EC" id="2.7.13.3" evidence="3"/>
<dbReference type="EMBL" id="JAUHTR010000004">
    <property type="protein sequence ID" value="MDN4524673.1"/>
    <property type="molecule type" value="Genomic_DNA"/>
</dbReference>
<dbReference type="Gene3D" id="3.30.565.10">
    <property type="entry name" value="Histidine kinase-like ATPase, C-terminal domain"/>
    <property type="match status" value="1"/>
</dbReference>
<reference evidence="12" key="1">
    <citation type="submission" date="2023-07" db="EMBL/GenBank/DDBJ databases">
        <title>Fictibacillus sp. isolated from freshwater pond.</title>
        <authorList>
            <person name="Kirdat K."/>
            <person name="Bhat A."/>
            <person name="Mourya A."/>
            <person name="Yadav A."/>
        </authorList>
    </citation>
    <scope>NUCLEOTIDE SEQUENCE</scope>
    <source>
        <strain evidence="12">NE201</strain>
    </source>
</reference>
<evidence type="ECO:0000256" key="6">
    <source>
        <dbReference type="ARBA" id="ARBA00022741"/>
    </source>
</evidence>
<accession>A0ABT8HV66</accession>
<dbReference type="Pfam" id="PF02518">
    <property type="entry name" value="HATPase_c"/>
    <property type="match status" value="1"/>
</dbReference>
<keyword evidence="13" id="KW-1185">Reference proteome</keyword>
<comment type="subcellular location">
    <subcellularLocation>
        <location evidence="2">Membrane</location>
    </subcellularLocation>
</comment>
<dbReference type="Pfam" id="PF00512">
    <property type="entry name" value="HisKA"/>
    <property type="match status" value="1"/>
</dbReference>
<keyword evidence="10" id="KW-0472">Membrane</keyword>
<keyword evidence="5" id="KW-0808">Transferase</keyword>
<feature type="domain" description="Histidine kinase" evidence="11">
    <location>
        <begin position="195"/>
        <end position="413"/>
    </location>
</feature>
<dbReference type="PANTHER" id="PTHR45453:SF1">
    <property type="entry name" value="PHOSPHATE REGULON SENSOR PROTEIN PHOR"/>
    <property type="match status" value="1"/>
</dbReference>
<evidence type="ECO:0000256" key="1">
    <source>
        <dbReference type="ARBA" id="ARBA00000085"/>
    </source>
</evidence>
<keyword evidence="10" id="KW-0812">Transmembrane</keyword>
<evidence type="ECO:0000259" key="11">
    <source>
        <dbReference type="PROSITE" id="PS50109"/>
    </source>
</evidence>
<dbReference type="PANTHER" id="PTHR45453">
    <property type="entry name" value="PHOSPHATE REGULON SENSOR PROTEIN PHOR"/>
    <property type="match status" value="1"/>
</dbReference>
<evidence type="ECO:0000256" key="10">
    <source>
        <dbReference type="SAM" id="Phobius"/>
    </source>
</evidence>
<organism evidence="12 13">
    <name type="scientific">Fictibacillus fluitans</name>
    <dbReference type="NCBI Taxonomy" id="3058422"/>
    <lineage>
        <taxon>Bacteria</taxon>
        <taxon>Bacillati</taxon>
        <taxon>Bacillota</taxon>
        <taxon>Bacilli</taxon>
        <taxon>Bacillales</taxon>
        <taxon>Fictibacillaceae</taxon>
        <taxon>Fictibacillus</taxon>
    </lineage>
</organism>
<keyword evidence="9" id="KW-0902">Two-component regulatory system</keyword>
<evidence type="ECO:0000256" key="9">
    <source>
        <dbReference type="ARBA" id="ARBA00023012"/>
    </source>
</evidence>
<dbReference type="CDD" id="cd00075">
    <property type="entry name" value="HATPase"/>
    <property type="match status" value="1"/>
</dbReference>
<proteinExistence type="predicted"/>
<comment type="catalytic activity">
    <reaction evidence="1">
        <text>ATP + protein L-histidine = ADP + protein N-phospho-L-histidine.</text>
        <dbReference type="EC" id="2.7.13.3"/>
    </reaction>
</comment>
<dbReference type="InterPro" id="IPR036097">
    <property type="entry name" value="HisK_dim/P_sf"/>
</dbReference>
<dbReference type="RefSeq" id="WP_301165726.1">
    <property type="nucleotide sequence ID" value="NZ_JAUHTR010000004.1"/>
</dbReference>
<evidence type="ECO:0000313" key="13">
    <source>
        <dbReference type="Proteomes" id="UP001172721"/>
    </source>
</evidence>
<sequence>MLHQLRRKLTWNYSSWFFFTLFIVFVLLYFLVKGMMFETAREDIQDILHYELGKYKGSETGESAETSEPGSLYYSVVVKNGSTDSKGKADEDFTRLVQSRPCCSSEGKLADLKEKHDHEEQHIIFASARLNKTSALYVGKNISGIHEKVERWFFMLALLGLAVFILSVIMGERLSRKALKPVIQNMESQKKFIADASHELRTPISIFSASLEVLEKEEKSKMSSFSRETLEELKDEVRQMKTLVSHLLTLAKEQEPQGIHRESFSINELARKTARQFEQLSHNPRTIKVIAPSNDLMVKADRGRIKELLQLLLDNAIKYSEASSPVEIRLKTQGKSMLVIEIKDEGEGIPPADLPFLFDRFYRVEKGRSRHQGGAGLGLSIAKEITDQYAGSIDAESQPGKGTTFRVKLPILA</sequence>
<dbReference type="Proteomes" id="UP001172721">
    <property type="component" value="Unassembled WGS sequence"/>
</dbReference>
<feature type="transmembrane region" description="Helical" evidence="10">
    <location>
        <begin position="152"/>
        <end position="171"/>
    </location>
</feature>
<keyword evidence="4" id="KW-0597">Phosphoprotein</keyword>
<dbReference type="PROSITE" id="PS50109">
    <property type="entry name" value="HIS_KIN"/>
    <property type="match status" value="1"/>
</dbReference>
<evidence type="ECO:0000256" key="4">
    <source>
        <dbReference type="ARBA" id="ARBA00022553"/>
    </source>
</evidence>
<dbReference type="SMART" id="SM00388">
    <property type="entry name" value="HisKA"/>
    <property type="match status" value="1"/>
</dbReference>
<protein>
    <recommendedName>
        <fullName evidence="3">histidine kinase</fullName>
        <ecNumber evidence="3">2.7.13.3</ecNumber>
    </recommendedName>
</protein>
<dbReference type="InterPro" id="IPR036890">
    <property type="entry name" value="HATPase_C_sf"/>
</dbReference>
<dbReference type="InterPro" id="IPR003594">
    <property type="entry name" value="HATPase_dom"/>
</dbReference>
<dbReference type="InterPro" id="IPR003661">
    <property type="entry name" value="HisK_dim/P_dom"/>
</dbReference>
<dbReference type="SUPFAM" id="SSF55874">
    <property type="entry name" value="ATPase domain of HSP90 chaperone/DNA topoisomerase II/histidine kinase"/>
    <property type="match status" value="1"/>
</dbReference>
<keyword evidence="8" id="KW-0067">ATP-binding</keyword>
<dbReference type="InterPro" id="IPR004358">
    <property type="entry name" value="Sig_transdc_His_kin-like_C"/>
</dbReference>
<dbReference type="SMART" id="SM00387">
    <property type="entry name" value="HATPase_c"/>
    <property type="match status" value="1"/>
</dbReference>
<dbReference type="GO" id="GO:0016301">
    <property type="term" value="F:kinase activity"/>
    <property type="evidence" value="ECO:0007669"/>
    <property type="project" value="UniProtKB-KW"/>
</dbReference>
<evidence type="ECO:0000256" key="2">
    <source>
        <dbReference type="ARBA" id="ARBA00004370"/>
    </source>
</evidence>
<gene>
    <name evidence="12" type="ORF">QYB97_09320</name>
</gene>
<evidence type="ECO:0000313" key="12">
    <source>
        <dbReference type="EMBL" id="MDN4524673.1"/>
    </source>
</evidence>
<dbReference type="InterPro" id="IPR005467">
    <property type="entry name" value="His_kinase_dom"/>
</dbReference>
<evidence type="ECO:0000256" key="8">
    <source>
        <dbReference type="ARBA" id="ARBA00022840"/>
    </source>
</evidence>
<evidence type="ECO:0000256" key="5">
    <source>
        <dbReference type="ARBA" id="ARBA00022679"/>
    </source>
</evidence>
<comment type="caution">
    <text evidence="12">The sequence shown here is derived from an EMBL/GenBank/DDBJ whole genome shotgun (WGS) entry which is preliminary data.</text>
</comment>
<evidence type="ECO:0000256" key="3">
    <source>
        <dbReference type="ARBA" id="ARBA00012438"/>
    </source>
</evidence>
<dbReference type="Gene3D" id="1.10.287.130">
    <property type="match status" value="1"/>
</dbReference>
<evidence type="ECO:0000256" key="7">
    <source>
        <dbReference type="ARBA" id="ARBA00022777"/>
    </source>
</evidence>
<dbReference type="InterPro" id="IPR050351">
    <property type="entry name" value="BphY/WalK/GraS-like"/>
</dbReference>
<dbReference type="SUPFAM" id="SSF47384">
    <property type="entry name" value="Homodimeric domain of signal transducing histidine kinase"/>
    <property type="match status" value="1"/>
</dbReference>